<evidence type="ECO:0000256" key="5">
    <source>
        <dbReference type="ARBA" id="ARBA00023125"/>
    </source>
</evidence>
<comment type="similarity">
    <text evidence="2 9">Belongs to the MCM family.</text>
</comment>
<feature type="domain" description="MCM C-terminal AAA(+) ATPase" evidence="11">
    <location>
        <begin position="345"/>
        <end position="545"/>
    </location>
</feature>
<dbReference type="Gene3D" id="2.40.50.140">
    <property type="entry name" value="Nucleic acid-binding proteins"/>
    <property type="match status" value="1"/>
</dbReference>
<feature type="compositionally biased region" description="Basic residues" evidence="10">
    <location>
        <begin position="1"/>
        <end position="17"/>
    </location>
</feature>
<dbReference type="SMART" id="SM00382">
    <property type="entry name" value="AAA"/>
    <property type="match status" value="1"/>
</dbReference>
<dbReference type="PROSITE" id="PS50051">
    <property type="entry name" value="MCM_2"/>
    <property type="match status" value="1"/>
</dbReference>
<protein>
    <recommendedName>
        <fullName evidence="7">DNA helicase MCM8</fullName>
    </recommendedName>
    <alternativeName>
        <fullName evidence="8">Minichromosome maintenance 8</fullName>
    </alternativeName>
</protein>
<dbReference type="GO" id="GO:0042555">
    <property type="term" value="C:MCM complex"/>
    <property type="evidence" value="ECO:0007669"/>
    <property type="project" value="TreeGrafter"/>
</dbReference>
<gene>
    <name evidence="12" type="ORF">PHYEVI_LOCUS580</name>
</gene>
<evidence type="ECO:0000256" key="6">
    <source>
        <dbReference type="ARBA" id="ARBA00023242"/>
    </source>
</evidence>
<name>A0A9N9TDE7_PHYSR</name>
<keyword evidence="5 9" id="KW-0238">DNA-binding</keyword>
<evidence type="ECO:0000256" key="9">
    <source>
        <dbReference type="RuleBase" id="RU004070"/>
    </source>
</evidence>
<dbReference type="GO" id="GO:0006310">
    <property type="term" value="P:DNA recombination"/>
    <property type="evidence" value="ECO:0007669"/>
    <property type="project" value="UniProtKB-ARBA"/>
</dbReference>
<dbReference type="Pfam" id="PF17207">
    <property type="entry name" value="MCM_OB"/>
    <property type="match status" value="1"/>
</dbReference>
<dbReference type="Pfam" id="PF25051">
    <property type="entry name" value="WHD_MCM8"/>
    <property type="match status" value="1"/>
</dbReference>
<dbReference type="EMBL" id="OU900094">
    <property type="protein sequence ID" value="CAG9854115.1"/>
    <property type="molecule type" value="Genomic_DNA"/>
</dbReference>
<dbReference type="PANTHER" id="PTHR11630">
    <property type="entry name" value="DNA REPLICATION LICENSING FACTOR MCM FAMILY MEMBER"/>
    <property type="match status" value="1"/>
</dbReference>
<evidence type="ECO:0000259" key="11">
    <source>
        <dbReference type="PROSITE" id="PS50051"/>
    </source>
</evidence>
<sequence>MSRRPFKRYKSNNRAKKYAGNNPSDIHKSDNHGYPGFHLYFPEEGNIDIDELKTHIDVFIDFLERNQSLYSLTDIAIKRFFMLDYKLISEDDNIIRTCPNFKPDFLNNTKYYLKCIGLAMYYLTKKHYENRNQENILQYDVILVRIYNIEPIMQLRDLRVEYMDKLVTIRGTVIKASREKLVSQYLTFSCSNCSGTQITKQLDCKYTIPTGCLTKDCRARSNFKAVLDSPFNRVISLQSIKIQEVLWIEQQDGAKNAQVLECVLAEDLVKTCLPGDDVTVTGIIKAKQINNYNKMKHSIFDFYFEVISVHNNKKQNVGESFSKDGFTFNESDYFEIRKIFENPNTFGLLVNSLCPNIYGHKIVKAGLTLSLFGGAKSNVFRGESHTLIVGDPGLGKSQMLQACASVAPKGIYVCGITSTTTGLTVTVTKDKERGEFSLEAGALVLADQGCCCIDEFDKMPNQHACLLEAMEQQSISVAKAGIVCTLPTRVTILAAANPVGGHYNKGKTVVENLKMKSPMMSRFDLIFILLDQGNEEEDLLVSKHVLGSHSINKSEKHLSSTTNIPLTNEDLLNDTLRGRLRIDTNQNDLIPHSLFRKYIAYALKYVKPTLSEEAKELLKEFYHNLRKQFRVGDSTPITNRQANSLVRLTQARAKVELREVATKQDALDVIEIMKTSLKDVFTDNYGALDKTRSQNGTGTSTKGQITRLLRVLQRVAETETKSIFTIKELKQFSEQVGIAKEHFYRVLDNINLQGYLLFKGKERYQLITASI</sequence>
<dbReference type="InterPro" id="IPR041562">
    <property type="entry name" value="MCM_lid"/>
</dbReference>
<keyword evidence="13" id="KW-1185">Reference proteome</keyword>
<dbReference type="InterPro" id="IPR003593">
    <property type="entry name" value="AAA+_ATPase"/>
</dbReference>
<dbReference type="InterPro" id="IPR012340">
    <property type="entry name" value="NA-bd_OB-fold"/>
</dbReference>
<dbReference type="Proteomes" id="UP001153712">
    <property type="component" value="Chromosome 1"/>
</dbReference>
<evidence type="ECO:0000313" key="13">
    <source>
        <dbReference type="Proteomes" id="UP001153712"/>
    </source>
</evidence>
<dbReference type="Gene3D" id="3.40.50.300">
    <property type="entry name" value="P-loop containing nucleotide triphosphate hydrolases"/>
    <property type="match status" value="1"/>
</dbReference>
<keyword evidence="4 9" id="KW-0067">ATP-binding</keyword>
<keyword evidence="6" id="KW-0539">Nucleus</keyword>
<evidence type="ECO:0000256" key="4">
    <source>
        <dbReference type="ARBA" id="ARBA00022840"/>
    </source>
</evidence>
<organism evidence="12 13">
    <name type="scientific">Phyllotreta striolata</name>
    <name type="common">Striped flea beetle</name>
    <name type="synonym">Crioceris striolata</name>
    <dbReference type="NCBI Taxonomy" id="444603"/>
    <lineage>
        <taxon>Eukaryota</taxon>
        <taxon>Metazoa</taxon>
        <taxon>Ecdysozoa</taxon>
        <taxon>Arthropoda</taxon>
        <taxon>Hexapoda</taxon>
        <taxon>Insecta</taxon>
        <taxon>Pterygota</taxon>
        <taxon>Neoptera</taxon>
        <taxon>Endopterygota</taxon>
        <taxon>Coleoptera</taxon>
        <taxon>Polyphaga</taxon>
        <taxon>Cucujiformia</taxon>
        <taxon>Chrysomeloidea</taxon>
        <taxon>Chrysomelidae</taxon>
        <taxon>Galerucinae</taxon>
        <taxon>Alticini</taxon>
        <taxon>Phyllotreta</taxon>
    </lineage>
</organism>
<dbReference type="GO" id="GO:0005634">
    <property type="term" value="C:nucleus"/>
    <property type="evidence" value="ECO:0007669"/>
    <property type="project" value="UniProtKB-SubCell"/>
</dbReference>
<reference evidence="12" key="1">
    <citation type="submission" date="2022-01" db="EMBL/GenBank/DDBJ databases">
        <authorList>
            <person name="King R."/>
        </authorList>
    </citation>
    <scope>NUCLEOTIDE SEQUENCE</scope>
</reference>
<dbReference type="SMART" id="SM00350">
    <property type="entry name" value="MCM"/>
    <property type="match status" value="1"/>
</dbReference>
<keyword evidence="3 9" id="KW-0547">Nucleotide-binding</keyword>
<dbReference type="SUPFAM" id="SSF50249">
    <property type="entry name" value="Nucleic acid-binding proteins"/>
    <property type="match status" value="1"/>
</dbReference>
<dbReference type="GO" id="GO:0005524">
    <property type="term" value="F:ATP binding"/>
    <property type="evidence" value="ECO:0007669"/>
    <property type="project" value="UniProtKB-KW"/>
</dbReference>
<dbReference type="GO" id="GO:0017116">
    <property type="term" value="F:single-stranded DNA helicase activity"/>
    <property type="evidence" value="ECO:0007669"/>
    <property type="project" value="TreeGrafter"/>
</dbReference>
<dbReference type="PANTHER" id="PTHR11630:SF47">
    <property type="entry name" value="DNA HELICASE MCM8"/>
    <property type="match status" value="1"/>
</dbReference>
<dbReference type="Gene3D" id="2.20.28.10">
    <property type="match status" value="1"/>
</dbReference>
<evidence type="ECO:0000256" key="1">
    <source>
        <dbReference type="ARBA" id="ARBA00004123"/>
    </source>
</evidence>
<evidence type="ECO:0000256" key="2">
    <source>
        <dbReference type="ARBA" id="ARBA00008010"/>
    </source>
</evidence>
<dbReference type="Pfam" id="PF26065">
    <property type="entry name" value="MCM8_N"/>
    <property type="match status" value="1"/>
</dbReference>
<dbReference type="InterPro" id="IPR033762">
    <property type="entry name" value="MCM_OB"/>
</dbReference>
<proteinExistence type="inferred from homology"/>
<dbReference type="InterPro" id="IPR058767">
    <property type="entry name" value="MCM8_N"/>
</dbReference>
<dbReference type="InterPro" id="IPR001208">
    <property type="entry name" value="MCM_dom"/>
</dbReference>
<dbReference type="SUPFAM" id="SSF52540">
    <property type="entry name" value="P-loop containing nucleoside triphosphate hydrolases"/>
    <property type="match status" value="1"/>
</dbReference>
<dbReference type="GO" id="GO:0003697">
    <property type="term" value="F:single-stranded DNA binding"/>
    <property type="evidence" value="ECO:0007669"/>
    <property type="project" value="TreeGrafter"/>
</dbReference>
<dbReference type="PRINTS" id="PR01657">
    <property type="entry name" value="MCMFAMILY"/>
</dbReference>
<evidence type="ECO:0000256" key="3">
    <source>
        <dbReference type="ARBA" id="ARBA00022741"/>
    </source>
</evidence>
<dbReference type="InterPro" id="IPR031327">
    <property type="entry name" value="MCM"/>
</dbReference>
<comment type="subcellular location">
    <subcellularLocation>
        <location evidence="1">Nucleus</location>
    </subcellularLocation>
</comment>
<dbReference type="Pfam" id="PF00493">
    <property type="entry name" value="MCM"/>
    <property type="match status" value="1"/>
</dbReference>
<evidence type="ECO:0000256" key="7">
    <source>
        <dbReference type="ARBA" id="ARBA00041084"/>
    </source>
</evidence>
<evidence type="ECO:0000256" key="10">
    <source>
        <dbReference type="SAM" id="MobiDB-lite"/>
    </source>
</evidence>
<evidence type="ECO:0000313" key="12">
    <source>
        <dbReference type="EMBL" id="CAG9854115.1"/>
    </source>
</evidence>
<accession>A0A9N9TDE7</accession>
<dbReference type="InterPro" id="IPR056875">
    <property type="entry name" value="MCM8/REC_WHD"/>
</dbReference>
<evidence type="ECO:0000256" key="8">
    <source>
        <dbReference type="ARBA" id="ARBA00042306"/>
    </source>
</evidence>
<dbReference type="AlphaFoldDB" id="A0A9N9TDE7"/>
<feature type="region of interest" description="Disordered" evidence="10">
    <location>
        <begin position="1"/>
        <end position="29"/>
    </location>
</feature>
<dbReference type="OrthoDB" id="422555at2759"/>
<dbReference type="CDD" id="cd22247">
    <property type="entry name" value="MCM8_WHD"/>
    <property type="match status" value="1"/>
</dbReference>
<dbReference type="InterPro" id="IPR027417">
    <property type="entry name" value="P-loop_NTPase"/>
</dbReference>
<dbReference type="Pfam" id="PF17855">
    <property type="entry name" value="MCM_lid"/>
    <property type="match status" value="1"/>
</dbReference>